<protein>
    <recommendedName>
        <fullName evidence="2">Chemotaxis phosphatase CheX-like domain-containing protein</fullName>
    </recommendedName>
</protein>
<accession>A0A011VZN8</accession>
<dbReference type="PATRIC" id="fig|1341156.4.peg.435"/>
<comment type="caution">
    <text evidence="3">The sequence shown here is derived from an EMBL/GenBank/DDBJ whole genome shotgun (WGS) entry which is preliminary data.</text>
</comment>
<sequence>MFAQFFGGYLLHKKLVTSEDLTQAFEDKKHTRMRLGVLAINAGLMTADQVEHVNITQQSVDKRFGDLAVELGYVTEEQVDKLLSQQPTEYLLLGQTLVNNGVLSNAQFEQAIKDYKSDNELTDSDLEGSKNESLNKLVTEFYHLEEAANARMLTDYVTMMFKNIIRFIDGDFTPLEAIVIREFDAETLIEQRITGTYDAVTCITAEKDVYFEFAKRFAGENFGDITGYENETVGEFLNVVNGLFAVNQSNEGGAELTMTPQQFIQDKKISFEKPAFCIPVVFSFGEVDFIVSTE</sequence>
<evidence type="ECO:0000256" key="1">
    <source>
        <dbReference type="ARBA" id="ARBA00022500"/>
    </source>
</evidence>
<dbReference type="InterPro" id="IPR028051">
    <property type="entry name" value="CheX-like_dom"/>
</dbReference>
<dbReference type="SUPFAM" id="SSF160246">
    <property type="entry name" value="EspE N-terminal domain-like"/>
    <property type="match status" value="1"/>
</dbReference>
<name>A0A011VZN8_RUMAL</name>
<dbReference type="InterPro" id="IPR028976">
    <property type="entry name" value="CheC-like_sf"/>
</dbReference>
<dbReference type="OrthoDB" id="5614404at2"/>
<dbReference type="SUPFAM" id="SSF103039">
    <property type="entry name" value="CheC-like"/>
    <property type="match status" value="1"/>
</dbReference>
<dbReference type="GO" id="GO:0006935">
    <property type="term" value="P:chemotaxis"/>
    <property type="evidence" value="ECO:0007669"/>
    <property type="project" value="UniProtKB-KW"/>
</dbReference>
<dbReference type="Proteomes" id="UP000021369">
    <property type="component" value="Unassembled WGS sequence"/>
</dbReference>
<evidence type="ECO:0000313" key="3">
    <source>
        <dbReference type="EMBL" id="EXM40796.1"/>
    </source>
</evidence>
<dbReference type="Gene3D" id="3.40.1550.10">
    <property type="entry name" value="CheC-like"/>
    <property type="match status" value="1"/>
</dbReference>
<proteinExistence type="predicted"/>
<keyword evidence="1" id="KW-0145">Chemotaxis</keyword>
<dbReference type="Pfam" id="PF13690">
    <property type="entry name" value="CheX"/>
    <property type="match status" value="1"/>
</dbReference>
<evidence type="ECO:0000259" key="2">
    <source>
        <dbReference type="Pfam" id="PF13690"/>
    </source>
</evidence>
<gene>
    <name evidence="3" type="ORF">RASY3_03560</name>
</gene>
<feature type="domain" description="Chemotaxis phosphatase CheX-like" evidence="2">
    <location>
        <begin position="193"/>
        <end position="282"/>
    </location>
</feature>
<dbReference type="AlphaFoldDB" id="A0A011VZN8"/>
<organism evidence="3 4">
    <name type="scientific">Ruminococcus albus SY3</name>
    <dbReference type="NCBI Taxonomy" id="1341156"/>
    <lineage>
        <taxon>Bacteria</taxon>
        <taxon>Bacillati</taxon>
        <taxon>Bacillota</taxon>
        <taxon>Clostridia</taxon>
        <taxon>Eubacteriales</taxon>
        <taxon>Oscillospiraceae</taxon>
        <taxon>Ruminococcus</taxon>
    </lineage>
</organism>
<dbReference type="EMBL" id="JEOB01000001">
    <property type="protein sequence ID" value="EXM40796.1"/>
    <property type="molecule type" value="Genomic_DNA"/>
</dbReference>
<dbReference type="InterPro" id="IPR037257">
    <property type="entry name" value="T2SS_E_N_sf"/>
</dbReference>
<keyword evidence="4" id="KW-1185">Reference proteome</keyword>
<reference evidence="3 4" key="1">
    <citation type="submission" date="2013-06" db="EMBL/GenBank/DDBJ databases">
        <title>Rumen cellulosomics: divergent fiber-degrading strategies revealed by comparative genome-wide analysis of six Ruminococcal strains.</title>
        <authorList>
            <person name="Dassa B."/>
            <person name="Borovok I."/>
            <person name="Lamed R."/>
            <person name="Flint H."/>
            <person name="Yeoman C.J."/>
            <person name="White B."/>
            <person name="Bayer E.A."/>
        </authorList>
    </citation>
    <scope>NUCLEOTIDE SEQUENCE [LARGE SCALE GENOMIC DNA]</scope>
    <source>
        <strain evidence="3 4">SY3</strain>
    </source>
</reference>
<evidence type="ECO:0000313" key="4">
    <source>
        <dbReference type="Proteomes" id="UP000021369"/>
    </source>
</evidence>
<dbReference type="RefSeq" id="WP_024858679.1">
    <property type="nucleotide sequence ID" value="NZ_JEOB01000001.1"/>
</dbReference>